<dbReference type="EMBL" id="CP071382">
    <property type="protein sequence ID" value="QSV45248.1"/>
    <property type="molecule type" value="Genomic_DNA"/>
</dbReference>
<keyword evidence="1 5" id="KW-0963">Cytoplasm</keyword>
<accession>A0ABX7Q2F1</accession>
<evidence type="ECO:0000259" key="7">
    <source>
        <dbReference type="Pfam" id="PF02601"/>
    </source>
</evidence>
<keyword evidence="10" id="KW-1185">Reference proteome</keyword>
<protein>
    <recommendedName>
        <fullName evidence="5">Exodeoxyribonuclease 7 large subunit</fullName>
        <ecNumber evidence="5">3.1.11.6</ecNumber>
    </recommendedName>
    <alternativeName>
        <fullName evidence="5">Exodeoxyribonuclease VII large subunit</fullName>
        <shortName evidence="5">Exonuclease VII large subunit</shortName>
    </alternativeName>
</protein>
<evidence type="ECO:0000256" key="5">
    <source>
        <dbReference type="HAMAP-Rule" id="MF_00378"/>
    </source>
</evidence>
<evidence type="ECO:0000256" key="6">
    <source>
        <dbReference type="RuleBase" id="RU004355"/>
    </source>
</evidence>
<dbReference type="PANTHER" id="PTHR30008:SF0">
    <property type="entry name" value="EXODEOXYRIBONUCLEASE 7 LARGE SUBUNIT"/>
    <property type="match status" value="1"/>
</dbReference>
<comment type="function">
    <text evidence="5">Bidirectionally degrades single-stranded DNA into large acid-insoluble oligonucleotides, which are then degraded further into small acid-soluble oligonucleotides.</text>
</comment>
<evidence type="ECO:0000256" key="1">
    <source>
        <dbReference type="ARBA" id="ARBA00022490"/>
    </source>
</evidence>
<dbReference type="InterPro" id="IPR003753">
    <property type="entry name" value="Exonuc_VII_L"/>
</dbReference>
<dbReference type="HAMAP" id="MF_00378">
    <property type="entry name" value="Exonuc_7_L"/>
    <property type="match status" value="1"/>
</dbReference>
<dbReference type="InterPro" id="IPR025824">
    <property type="entry name" value="OB-fold_nuc-bd_dom"/>
</dbReference>
<dbReference type="Pfam" id="PF02601">
    <property type="entry name" value="Exonuc_VII_L"/>
    <property type="match status" value="1"/>
</dbReference>
<feature type="domain" description="OB-fold nucleic acid binding" evidence="8">
    <location>
        <begin position="10"/>
        <end position="102"/>
    </location>
</feature>
<dbReference type="NCBIfam" id="TIGR00237">
    <property type="entry name" value="xseA"/>
    <property type="match status" value="1"/>
</dbReference>
<keyword evidence="3 5" id="KW-0378">Hydrolase</keyword>
<dbReference type="Proteomes" id="UP000663651">
    <property type="component" value="Chromosome"/>
</dbReference>
<sequence length="449" mass="49883">MELFSEKRILSVSRLTTLIRGVLEDNFEHVWVEGEVSNLVMPASGHLYFTLKDAGAQIRCVMFRASARALKFRPRDGMGLIVRGRITLYEQRGDYQLLVEYLEPQGMGALQLAFIQLKEKLAKEGLFAEERKRSIPSLPQRIGVVTSATGAAIHDILTVLNRRFANVEILLRPVKVQGEGAAEDIVEAINDLNSYGDVDVMIVGRGGGSLEDLWAFNEEKVARAIARSRIPVISAVGHEVDFTIADFVADLRAPTPSAAAELVVKSKEELASRVEFLRHRLLQRMHRTLAEAGGELESLGRALRDPTMLLGHLAQRVDDLSVRLERSIAGSVKYQAIAVESLKNNLRLRNPSLAVERTRELVIALNSRSEISLRRHLDRSREVAAVLMARLETLSPLGTLARGYSITLKLPNRSVVRASSQLNPNDSLELLLYKGRALCRVESISDDMP</sequence>
<organism evidence="9 10">
    <name type="scientific">Geobacter benzoatilyticus</name>
    <dbReference type="NCBI Taxonomy" id="2815309"/>
    <lineage>
        <taxon>Bacteria</taxon>
        <taxon>Pseudomonadati</taxon>
        <taxon>Thermodesulfobacteriota</taxon>
        <taxon>Desulfuromonadia</taxon>
        <taxon>Geobacterales</taxon>
        <taxon>Geobacteraceae</taxon>
        <taxon>Geobacter</taxon>
    </lineage>
</organism>
<comment type="subcellular location">
    <subcellularLocation>
        <location evidence="5 6">Cytoplasm</location>
    </subcellularLocation>
</comment>
<dbReference type="PANTHER" id="PTHR30008">
    <property type="entry name" value="EXODEOXYRIBONUCLEASE 7 LARGE SUBUNIT"/>
    <property type="match status" value="1"/>
</dbReference>
<dbReference type="EC" id="3.1.11.6" evidence="5"/>
<evidence type="ECO:0000256" key="2">
    <source>
        <dbReference type="ARBA" id="ARBA00022722"/>
    </source>
</evidence>
<gene>
    <name evidence="5" type="primary">xseA</name>
    <name evidence="9" type="ORF">JZM60_14070</name>
</gene>
<dbReference type="InterPro" id="IPR020579">
    <property type="entry name" value="Exonuc_VII_lsu_C"/>
</dbReference>
<evidence type="ECO:0000256" key="4">
    <source>
        <dbReference type="ARBA" id="ARBA00022839"/>
    </source>
</evidence>
<evidence type="ECO:0000313" key="10">
    <source>
        <dbReference type="Proteomes" id="UP000663651"/>
    </source>
</evidence>
<reference evidence="9 10" key="1">
    <citation type="submission" date="2021-03" db="EMBL/GenBank/DDBJ databases">
        <title>Geobacter metallireducens gen. nov. sp. nov., a microorganism capable of coupling the complete oxidation of organic compounds to the reduction of iron and other metals.</title>
        <authorList>
            <person name="Li Y."/>
        </authorList>
    </citation>
    <scope>NUCLEOTIDE SEQUENCE [LARGE SCALE GENOMIC DNA]</scope>
    <source>
        <strain evidence="9 10">Jerry-YX</strain>
    </source>
</reference>
<name>A0ABX7Q2F1_9BACT</name>
<comment type="subunit">
    <text evidence="5">Heterooligomer composed of large and small subunits.</text>
</comment>
<comment type="catalytic activity">
    <reaction evidence="5 6">
        <text>Exonucleolytic cleavage in either 5'- to 3'- or 3'- to 5'-direction to yield nucleoside 5'-phosphates.</text>
        <dbReference type="EC" id="3.1.11.6"/>
    </reaction>
</comment>
<feature type="domain" description="Exonuclease VII large subunit C-terminal" evidence="7">
    <location>
        <begin position="126"/>
        <end position="439"/>
    </location>
</feature>
<comment type="similarity">
    <text evidence="5 6">Belongs to the XseA family.</text>
</comment>
<keyword evidence="2 5" id="KW-0540">Nuclease</keyword>
<dbReference type="RefSeq" id="WP_207163053.1">
    <property type="nucleotide sequence ID" value="NZ_CP071382.1"/>
</dbReference>
<evidence type="ECO:0000313" key="9">
    <source>
        <dbReference type="EMBL" id="QSV45248.1"/>
    </source>
</evidence>
<evidence type="ECO:0000259" key="8">
    <source>
        <dbReference type="Pfam" id="PF13742"/>
    </source>
</evidence>
<dbReference type="CDD" id="cd04489">
    <property type="entry name" value="ExoVII_LU_OBF"/>
    <property type="match status" value="1"/>
</dbReference>
<proteinExistence type="inferred from homology"/>
<evidence type="ECO:0000256" key="3">
    <source>
        <dbReference type="ARBA" id="ARBA00022801"/>
    </source>
</evidence>
<keyword evidence="4 5" id="KW-0269">Exonuclease</keyword>
<dbReference type="Pfam" id="PF13742">
    <property type="entry name" value="tRNA_anti_2"/>
    <property type="match status" value="1"/>
</dbReference>